<dbReference type="Proteomes" id="UP000580718">
    <property type="component" value="Unassembled WGS sequence"/>
</dbReference>
<evidence type="ECO:0000313" key="5">
    <source>
        <dbReference type="Proteomes" id="UP000580718"/>
    </source>
</evidence>
<proteinExistence type="predicted"/>
<keyword evidence="4" id="KW-1185">Reference proteome</keyword>
<gene>
    <name evidence="3" type="ORF">DMO24_19335</name>
    <name evidence="2" type="ORF">FHX36_004162</name>
</gene>
<comment type="caution">
    <text evidence="3">The sequence shown here is derived from an EMBL/GenBank/DDBJ whole genome shotgun (WGS) entry which is preliminary data.</text>
</comment>
<organism evidence="3 4">
    <name type="scientific">Modestobacter versicolor</name>
    <dbReference type="NCBI Taxonomy" id="429133"/>
    <lineage>
        <taxon>Bacteria</taxon>
        <taxon>Bacillati</taxon>
        <taxon>Actinomycetota</taxon>
        <taxon>Actinomycetes</taxon>
        <taxon>Geodermatophilales</taxon>
        <taxon>Geodermatophilaceae</taxon>
        <taxon>Modestobacter</taxon>
    </lineage>
</organism>
<evidence type="ECO:0000313" key="3">
    <source>
        <dbReference type="EMBL" id="PZA19700.1"/>
    </source>
</evidence>
<dbReference type="EMBL" id="QKNV01000284">
    <property type="protein sequence ID" value="PZA19700.1"/>
    <property type="molecule type" value="Genomic_DNA"/>
</dbReference>
<dbReference type="OrthoDB" id="5194833at2"/>
<reference evidence="2 5" key="2">
    <citation type="submission" date="2020-08" db="EMBL/GenBank/DDBJ databases">
        <title>Sequencing the genomes of 1000 actinobacteria strains.</title>
        <authorList>
            <person name="Klenk H.-P."/>
        </authorList>
    </citation>
    <scope>NUCLEOTIDE SEQUENCE [LARGE SCALE GENOMIC DNA]</scope>
    <source>
        <strain evidence="2 5">DSM 16678</strain>
    </source>
</reference>
<dbReference type="Proteomes" id="UP000247602">
    <property type="component" value="Unassembled WGS sequence"/>
</dbReference>
<evidence type="ECO:0000256" key="1">
    <source>
        <dbReference type="SAM" id="MobiDB-lite"/>
    </source>
</evidence>
<dbReference type="AlphaFoldDB" id="A0A323V6K0"/>
<evidence type="ECO:0000313" key="4">
    <source>
        <dbReference type="Proteomes" id="UP000247602"/>
    </source>
</evidence>
<dbReference type="EMBL" id="JACIBU010000002">
    <property type="protein sequence ID" value="MBB3678373.1"/>
    <property type="molecule type" value="Genomic_DNA"/>
</dbReference>
<dbReference type="RefSeq" id="WP_110553887.1">
    <property type="nucleotide sequence ID" value="NZ_JACIBU010000002.1"/>
</dbReference>
<accession>A0A323V6K0</accession>
<evidence type="ECO:0000313" key="2">
    <source>
        <dbReference type="EMBL" id="MBB3678373.1"/>
    </source>
</evidence>
<reference evidence="3 4" key="1">
    <citation type="submission" date="2018-06" db="EMBL/GenBank/DDBJ databases">
        <title>Draft genome sequence of Modestobacter versicolor CP153-2.</title>
        <authorList>
            <person name="Gundlapally S.R."/>
        </authorList>
    </citation>
    <scope>NUCLEOTIDE SEQUENCE [LARGE SCALE GENOMIC DNA]</scope>
    <source>
        <strain evidence="3 4">CP153-2</strain>
    </source>
</reference>
<feature type="region of interest" description="Disordered" evidence="1">
    <location>
        <begin position="1"/>
        <end position="83"/>
    </location>
</feature>
<protein>
    <submittedName>
        <fullName evidence="3">Uncharacterized protein</fullName>
    </submittedName>
</protein>
<name>A0A323V6K0_9ACTN</name>
<sequence length="83" mass="8066">MTEAVDPDPFDPAGEPAGTTLGGREEPGSGDPTAGGKRGDIGTTDSIAADEPDDGSSYAVGGGRVEEEPNASPVADPGPDGTP</sequence>